<dbReference type="InterPro" id="IPR036388">
    <property type="entry name" value="WH-like_DNA-bd_sf"/>
</dbReference>
<organism evidence="5 6">
    <name type="scientific">Priestia taiwanensis</name>
    <dbReference type="NCBI Taxonomy" id="1347902"/>
    <lineage>
        <taxon>Bacteria</taxon>
        <taxon>Bacillati</taxon>
        <taxon>Bacillota</taxon>
        <taxon>Bacilli</taxon>
        <taxon>Bacillales</taxon>
        <taxon>Bacillaceae</taxon>
        <taxon>Priestia</taxon>
    </lineage>
</organism>
<sequence>MRKEYNNRMEVVLGVIGGKWKAHILYHLTNGPIRTGELKRLVTGITQKMLTEQLRELENDGLVSRKVYNQVPPKVEYSLTEYGESLREVLQVLCEWGGEYIKYRYPNGEVIIKEEAENK</sequence>
<dbReference type="AlphaFoldDB" id="A0A917AIH9"/>
<dbReference type="CDD" id="cd00090">
    <property type="entry name" value="HTH_ARSR"/>
    <property type="match status" value="1"/>
</dbReference>
<keyword evidence="6" id="KW-1185">Reference proteome</keyword>
<keyword evidence="2" id="KW-0238">DNA-binding</keyword>
<dbReference type="RefSeq" id="WP_188386562.1">
    <property type="nucleotide sequence ID" value="NZ_BMFK01000001.1"/>
</dbReference>
<protein>
    <submittedName>
        <fullName evidence="5">HTH-type transcriptional regulator YkvN</fullName>
    </submittedName>
</protein>
<evidence type="ECO:0000313" key="6">
    <source>
        <dbReference type="Proteomes" id="UP000605259"/>
    </source>
</evidence>
<dbReference type="Pfam" id="PF01638">
    <property type="entry name" value="HxlR"/>
    <property type="match status" value="1"/>
</dbReference>
<reference evidence="5" key="2">
    <citation type="submission" date="2020-09" db="EMBL/GenBank/DDBJ databases">
        <authorList>
            <person name="Sun Q."/>
            <person name="Zhou Y."/>
        </authorList>
    </citation>
    <scope>NUCLEOTIDE SEQUENCE</scope>
    <source>
        <strain evidence="5">CGMCC 1.12698</strain>
    </source>
</reference>
<evidence type="ECO:0000259" key="4">
    <source>
        <dbReference type="PROSITE" id="PS51118"/>
    </source>
</evidence>
<comment type="caution">
    <text evidence="5">The sequence shown here is derived from an EMBL/GenBank/DDBJ whole genome shotgun (WGS) entry which is preliminary data.</text>
</comment>
<dbReference type="PANTHER" id="PTHR33204">
    <property type="entry name" value="TRANSCRIPTIONAL REGULATOR, MARR FAMILY"/>
    <property type="match status" value="1"/>
</dbReference>
<proteinExistence type="predicted"/>
<dbReference type="InterPro" id="IPR011991">
    <property type="entry name" value="ArsR-like_HTH"/>
</dbReference>
<evidence type="ECO:0000313" key="5">
    <source>
        <dbReference type="EMBL" id="GGE54947.1"/>
    </source>
</evidence>
<keyword evidence="1" id="KW-0805">Transcription regulation</keyword>
<evidence type="ECO:0000256" key="2">
    <source>
        <dbReference type="ARBA" id="ARBA00023125"/>
    </source>
</evidence>
<dbReference type="InterPro" id="IPR002577">
    <property type="entry name" value="HTH_HxlR"/>
</dbReference>
<name>A0A917AIH9_9BACI</name>
<dbReference type="Gene3D" id="1.10.10.10">
    <property type="entry name" value="Winged helix-like DNA-binding domain superfamily/Winged helix DNA-binding domain"/>
    <property type="match status" value="1"/>
</dbReference>
<gene>
    <name evidence="5" type="primary">ykvN</name>
    <name evidence="5" type="ORF">GCM10007140_01570</name>
</gene>
<dbReference type="PANTHER" id="PTHR33204:SF38">
    <property type="entry name" value="HTH-TYPE TRANSCRIPTIONAL ACTIVATOR HXLR"/>
    <property type="match status" value="1"/>
</dbReference>
<dbReference type="PROSITE" id="PS51118">
    <property type="entry name" value="HTH_HXLR"/>
    <property type="match status" value="1"/>
</dbReference>
<feature type="domain" description="HTH hxlR-type" evidence="4">
    <location>
        <begin position="6"/>
        <end position="105"/>
    </location>
</feature>
<reference evidence="5" key="1">
    <citation type="journal article" date="2014" name="Int. J. Syst. Evol. Microbiol.">
        <title>Complete genome sequence of Corynebacterium casei LMG S-19264T (=DSM 44701T), isolated from a smear-ripened cheese.</title>
        <authorList>
            <consortium name="US DOE Joint Genome Institute (JGI-PGF)"/>
            <person name="Walter F."/>
            <person name="Albersmeier A."/>
            <person name="Kalinowski J."/>
            <person name="Ruckert C."/>
        </authorList>
    </citation>
    <scope>NUCLEOTIDE SEQUENCE</scope>
    <source>
        <strain evidence="5">CGMCC 1.12698</strain>
    </source>
</reference>
<keyword evidence="3" id="KW-0804">Transcription</keyword>
<dbReference type="SUPFAM" id="SSF46785">
    <property type="entry name" value="Winged helix' DNA-binding domain"/>
    <property type="match status" value="1"/>
</dbReference>
<accession>A0A917AIH9</accession>
<evidence type="ECO:0000256" key="1">
    <source>
        <dbReference type="ARBA" id="ARBA00023015"/>
    </source>
</evidence>
<evidence type="ECO:0000256" key="3">
    <source>
        <dbReference type="ARBA" id="ARBA00023163"/>
    </source>
</evidence>
<dbReference type="Proteomes" id="UP000605259">
    <property type="component" value="Unassembled WGS sequence"/>
</dbReference>
<dbReference type="EMBL" id="BMFK01000001">
    <property type="protein sequence ID" value="GGE54947.1"/>
    <property type="molecule type" value="Genomic_DNA"/>
</dbReference>
<dbReference type="InterPro" id="IPR036390">
    <property type="entry name" value="WH_DNA-bd_sf"/>
</dbReference>
<dbReference type="GO" id="GO:0003677">
    <property type="term" value="F:DNA binding"/>
    <property type="evidence" value="ECO:0007669"/>
    <property type="project" value="UniProtKB-KW"/>
</dbReference>